<protein>
    <submittedName>
        <fullName evidence="1">Uncharacterized protein</fullName>
    </submittedName>
</protein>
<name>A0A2G2YSN3_CAPAN</name>
<keyword evidence="2" id="KW-1185">Reference proteome</keyword>
<dbReference type="Gramene" id="PHT72743">
    <property type="protein sequence ID" value="PHT72743"/>
    <property type="gene ID" value="T459_23528"/>
</dbReference>
<reference evidence="1 2" key="1">
    <citation type="journal article" date="2014" name="Nat. Genet.">
        <title>Genome sequence of the hot pepper provides insights into the evolution of pungency in Capsicum species.</title>
        <authorList>
            <person name="Kim S."/>
            <person name="Park M."/>
            <person name="Yeom S.I."/>
            <person name="Kim Y.M."/>
            <person name="Lee J.M."/>
            <person name="Lee H.A."/>
            <person name="Seo E."/>
            <person name="Choi J."/>
            <person name="Cheong K."/>
            <person name="Kim K.T."/>
            <person name="Jung K."/>
            <person name="Lee G.W."/>
            <person name="Oh S.K."/>
            <person name="Bae C."/>
            <person name="Kim S.B."/>
            <person name="Lee H.Y."/>
            <person name="Kim S.Y."/>
            <person name="Kim M.S."/>
            <person name="Kang B.C."/>
            <person name="Jo Y.D."/>
            <person name="Yang H.B."/>
            <person name="Jeong H.J."/>
            <person name="Kang W.H."/>
            <person name="Kwon J.K."/>
            <person name="Shin C."/>
            <person name="Lim J.Y."/>
            <person name="Park J.H."/>
            <person name="Huh J.H."/>
            <person name="Kim J.S."/>
            <person name="Kim B.D."/>
            <person name="Cohen O."/>
            <person name="Paran I."/>
            <person name="Suh M.C."/>
            <person name="Lee S.B."/>
            <person name="Kim Y.K."/>
            <person name="Shin Y."/>
            <person name="Noh S.J."/>
            <person name="Park J."/>
            <person name="Seo Y.S."/>
            <person name="Kwon S.Y."/>
            <person name="Kim H.A."/>
            <person name="Park J.M."/>
            <person name="Kim H.J."/>
            <person name="Choi S.B."/>
            <person name="Bosland P.W."/>
            <person name="Reeves G."/>
            <person name="Jo S.H."/>
            <person name="Lee B.W."/>
            <person name="Cho H.T."/>
            <person name="Choi H.S."/>
            <person name="Lee M.S."/>
            <person name="Yu Y."/>
            <person name="Do Choi Y."/>
            <person name="Park B.S."/>
            <person name="van Deynze A."/>
            <person name="Ashrafi H."/>
            <person name="Hill T."/>
            <person name="Kim W.T."/>
            <person name="Pai H.S."/>
            <person name="Ahn H.K."/>
            <person name="Yeam I."/>
            <person name="Giovannoni J.J."/>
            <person name="Rose J.K."/>
            <person name="Sorensen I."/>
            <person name="Lee S.J."/>
            <person name="Kim R.W."/>
            <person name="Choi I.Y."/>
            <person name="Choi B.S."/>
            <person name="Lim J.S."/>
            <person name="Lee Y.H."/>
            <person name="Choi D."/>
        </authorList>
    </citation>
    <scope>NUCLEOTIDE SEQUENCE [LARGE SCALE GENOMIC DNA]</scope>
    <source>
        <strain evidence="2">cv. CM334</strain>
    </source>
</reference>
<sequence>MPMEKIQWAWNQGEIPTNVELPSPTKRYAIVRDMTVAGLGLNKFCYATLIVAHKNKEPITNDVDSKIIKLVEQSKGWSAVEAPSDILV</sequence>
<proteinExistence type="predicted"/>
<organism evidence="1 2">
    <name type="scientific">Capsicum annuum</name>
    <name type="common">Capsicum pepper</name>
    <dbReference type="NCBI Taxonomy" id="4072"/>
    <lineage>
        <taxon>Eukaryota</taxon>
        <taxon>Viridiplantae</taxon>
        <taxon>Streptophyta</taxon>
        <taxon>Embryophyta</taxon>
        <taxon>Tracheophyta</taxon>
        <taxon>Spermatophyta</taxon>
        <taxon>Magnoliopsida</taxon>
        <taxon>eudicotyledons</taxon>
        <taxon>Gunneridae</taxon>
        <taxon>Pentapetalae</taxon>
        <taxon>asterids</taxon>
        <taxon>lamiids</taxon>
        <taxon>Solanales</taxon>
        <taxon>Solanaceae</taxon>
        <taxon>Solanoideae</taxon>
        <taxon>Capsiceae</taxon>
        <taxon>Capsicum</taxon>
    </lineage>
</organism>
<dbReference type="PANTHER" id="PTHR47801">
    <property type="entry name" value="OS05G0145600 PROTEIN"/>
    <property type="match status" value="1"/>
</dbReference>
<accession>A0A2G2YSN3</accession>
<evidence type="ECO:0000313" key="1">
    <source>
        <dbReference type="EMBL" id="PHT72743.1"/>
    </source>
</evidence>
<dbReference type="STRING" id="4072.A0A2G2YSN3"/>
<dbReference type="AlphaFoldDB" id="A0A2G2YSN3"/>
<gene>
    <name evidence="1" type="ORF">T459_23528</name>
</gene>
<reference evidence="1 2" key="2">
    <citation type="journal article" date="2017" name="Genome Biol.">
        <title>New reference genome sequences of hot pepper reveal the massive evolution of plant disease-resistance genes by retroduplication.</title>
        <authorList>
            <person name="Kim S."/>
            <person name="Park J."/>
            <person name="Yeom S.I."/>
            <person name="Kim Y.M."/>
            <person name="Seo E."/>
            <person name="Kim K.T."/>
            <person name="Kim M.S."/>
            <person name="Lee J.M."/>
            <person name="Cheong K."/>
            <person name="Shin H.S."/>
            <person name="Kim S.B."/>
            <person name="Han K."/>
            <person name="Lee J."/>
            <person name="Park M."/>
            <person name="Lee H.A."/>
            <person name="Lee H.Y."/>
            <person name="Lee Y."/>
            <person name="Oh S."/>
            <person name="Lee J.H."/>
            <person name="Choi E."/>
            <person name="Choi E."/>
            <person name="Lee S.E."/>
            <person name="Jeon J."/>
            <person name="Kim H."/>
            <person name="Choi G."/>
            <person name="Song H."/>
            <person name="Lee J."/>
            <person name="Lee S.C."/>
            <person name="Kwon J.K."/>
            <person name="Lee H.Y."/>
            <person name="Koo N."/>
            <person name="Hong Y."/>
            <person name="Kim R.W."/>
            <person name="Kang W.H."/>
            <person name="Huh J.H."/>
            <person name="Kang B.C."/>
            <person name="Yang T.J."/>
            <person name="Lee Y.H."/>
            <person name="Bennetzen J.L."/>
            <person name="Choi D."/>
        </authorList>
    </citation>
    <scope>NUCLEOTIDE SEQUENCE [LARGE SCALE GENOMIC DNA]</scope>
    <source>
        <strain evidence="2">cv. CM334</strain>
    </source>
</reference>
<comment type="caution">
    <text evidence="1">The sequence shown here is derived from an EMBL/GenBank/DDBJ whole genome shotgun (WGS) entry which is preliminary data.</text>
</comment>
<evidence type="ECO:0000313" key="2">
    <source>
        <dbReference type="Proteomes" id="UP000222542"/>
    </source>
</evidence>
<dbReference type="EMBL" id="AYRZ02000009">
    <property type="protein sequence ID" value="PHT72743.1"/>
    <property type="molecule type" value="Genomic_DNA"/>
</dbReference>
<dbReference type="PANTHER" id="PTHR47801:SF1">
    <property type="entry name" value="OS05G0145600 PROTEIN"/>
    <property type="match status" value="1"/>
</dbReference>
<dbReference type="Proteomes" id="UP000222542">
    <property type="component" value="Unassembled WGS sequence"/>
</dbReference>